<dbReference type="EMBL" id="NPZB01000002">
    <property type="protein sequence ID" value="PNS08135.1"/>
    <property type="molecule type" value="Genomic_DNA"/>
</dbReference>
<dbReference type="AlphaFoldDB" id="A0A2K1PZC0"/>
<dbReference type="OrthoDB" id="249225at2"/>
<dbReference type="SUPFAM" id="SSF53474">
    <property type="entry name" value="alpha/beta-Hydrolases"/>
    <property type="match status" value="1"/>
</dbReference>
<dbReference type="Pfam" id="PF12146">
    <property type="entry name" value="Hydrolase_4"/>
    <property type="match status" value="1"/>
</dbReference>
<keyword evidence="3" id="KW-1185">Reference proteome</keyword>
<dbReference type="InterPro" id="IPR029058">
    <property type="entry name" value="AB_hydrolase_fold"/>
</dbReference>
<dbReference type="Proteomes" id="UP000236220">
    <property type="component" value="Unassembled WGS sequence"/>
</dbReference>
<evidence type="ECO:0000313" key="3">
    <source>
        <dbReference type="Proteomes" id="UP000236220"/>
    </source>
</evidence>
<organism evidence="2 3">
    <name type="scientific">Solilutibacter silvestris</name>
    <dbReference type="NCBI Taxonomy" id="1645665"/>
    <lineage>
        <taxon>Bacteria</taxon>
        <taxon>Pseudomonadati</taxon>
        <taxon>Pseudomonadota</taxon>
        <taxon>Gammaproteobacteria</taxon>
        <taxon>Lysobacterales</taxon>
        <taxon>Lysobacteraceae</taxon>
        <taxon>Solilutibacter</taxon>
    </lineage>
</organism>
<evidence type="ECO:0000313" key="2">
    <source>
        <dbReference type="EMBL" id="PNS08135.1"/>
    </source>
</evidence>
<comment type="caution">
    <text evidence="2">The sequence shown here is derived from an EMBL/GenBank/DDBJ whole genome shotgun (WGS) entry which is preliminary data.</text>
</comment>
<evidence type="ECO:0000259" key="1">
    <source>
        <dbReference type="Pfam" id="PF12146"/>
    </source>
</evidence>
<name>A0A2K1PZC0_9GAMM</name>
<sequence length="263" mass="29273">MSGGTTPQIEPLLLPQGDGHLFAVRHRCAMPLRARVLLCPPLLHEHARSYRFFAQLAEHWARHGIEVIRFDYSGSGDSSGSTRDFASAGAIRDIRHVWDALVPVEEGVPRIICGVRMGSLFAAHAIAGGLDADMAWWWQPALSGAAWVDALEMIDARERQSPSRFPLRTGPQARVGELMGYDLDPQCIGDLRRLQWPLLSLPTTCLLESDGALQSWMRAVDVIRLSLAFDAWPWQVDFEAIIPVRLADPASERLFSRLQEATT</sequence>
<dbReference type="RefSeq" id="WP_103075756.1">
    <property type="nucleotide sequence ID" value="NZ_NPZB01000002.1"/>
</dbReference>
<gene>
    <name evidence="2" type="ORF">Lysil_2311</name>
</gene>
<feature type="domain" description="Serine aminopeptidase S33" evidence="1">
    <location>
        <begin position="42"/>
        <end position="126"/>
    </location>
</feature>
<accession>A0A2K1PZC0</accession>
<dbReference type="InterPro" id="IPR022742">
    <property type="entry name" value="Hydrolase_4"/>
</dbReference>
<dbReference type="Gene3D" id="3.40.50.1820">
    <property type="entry name" value="alpha/beta hydrolase"/>
    <property type="match status" value="1"/>
</dbReference>
<protein>
    <submittedName>
        <fullName evidence="2">Putative lysophospholipase</fullName>
    </submittedName>
</protein>
<proteinExistence type="predicted"/>
<reference evidence="2 3" key="1">
    <citation type="submission" date="2017-08" db="EMBL/GenBank/DDBJ databases">
        <title>Lysobacter sylvestris genome.</title>
        <authorList>
            <person name="Zhang D.-C."/>
            <person name="Albuquerque L."/>
            <person name="Franca L."/>
            <person name="Froufe H.J.C."/>
            <person name="Barroso C."/>
            <person name="Egas C."/>
            <person name="Da Costa M."/>
            <person name="Margesin R."/>
        </authorList>
    </citation>
    <scope>NUCLEOTIDE SEQUENCE [LARGE SCALE GENOMIC DNA]</scope>
    <source>
        <strain evidence="2 3">AM20-91</strain>
    </source>
</reference>